<dbReference type="SMART" id="SM01360">
    <property type="entry name" value="A2M"/>
    <property type="match status" value="1"/>
</dbReference>
<organism evidence="5 6">
    <name type="scientific">Flavobacterium silvaticum</name>
    <dbReference type="NCBI Taxonomy" id="1852020"/>
    <lineage>
        <taxon>Bacteria</taxon>
        <taxon>Pseudomonadati</taxon>
        <taxon>Bacteroidota</taxon>
        <taxon>Flavobacteriia</taxon>
        <taxon>Flavobacteriales</taxon>
        <taxon>Flavobacteriaceae</taxon>
        <taxon>Flavobacterium</taxon>
    </lineage>
</organism>
<dbReference type="PANTHER" id="PTHR40094">
    <property type="entry name" value="ALPHA-2-MACROGLOBULIN HOMOLOG"/>
    <property type="match status" value="1"/>
</dbReference>
<protein>
    <recommendedName>
        <fullName evidence="7">Alpha-2-macroglobulin</fullName>
    </recommendedName>
</protein>
<comment type="similarity">
    <text evidence="1">Belongs to the protease inhibitor I39 (alpha-2-macroglobulin) family. Bacterial alpha-2-macroglobulin subfamily.</text>
</comment>
<dbReference type="Gene3D" id="2.60.40.1930">
    <property type="match status" value="1"/>
</dbReference>
<feature type="domain" description="Alpha-2-macroglobulin" evidence="4">
    <location>
        <begin position="1208"/>
        <end position="1299"/>
    </location>
</feature>
<reference evidence="5" key="1">
    <citation type="submission" date="2020-02" db="EMBL/GenBank/DDBJ databases">
        <title>Flavobacterium sp. genome.</title>
        <authorList>
            <person name="Jung H.S."/>
            <person name="Baek J.H."/>
            <person name="Jeon C.O."/>
        </authorList>
    </citation>
    <scope>NUCLEOTIDE SEQUENCE</scope>
    <source>
        <strain evidence="5">SE-s28</strain>
    </source>
</reference>
<dbReference type="EMBL" id="JAAMPU010000098">
    <property type="protein sequence ID" value="NMH27024.1"/>
    <property type="molecule type" value="Genomic_DNA"/>
</dbReference>
<dbReference type="InterPro" id="IPR047565">
    <property type="entry name" value="Alpha-macroglob_thiol-ester_cl"/>
</dbReference>
<accession>A0A972FJ72</accession>
<dbReference type="InterPro" id="IPR001599">
    <property type="entry name" value="Macroglobln_a2"/>
</dbReference>
<evidence type="ECO:0000313" key="6">
    <source>
        <dbReference type="Proteomes" id="UP000712080"/>
    </source>
</evidence>
<name>A0A972FJ72_9FLAO</name>
<dbReference type="Pfam" id="PF17962">
    <property type="entry name" value="bMG6"/>
    <property type="match status" value="1"/>
</dbReference>
<gene>
    <name evidence="5" type="ORF">G6047_03185</name>
</gene>
<keyword evidence="6" id="KW-1185">Reference proteome</keyword>
<dbReference type="InterPro" id="IPR041462">
    <property type="entry name" value="Bact_A2M_MG6"/>
</dbReference>
<dbReference type="InterPro" id="IPR051802">
    <property type="entry name" value="YfhM-like"/>
</dbReference>
<dbReference type="SUPFAM" id="SSF48239">
    <property type="entry name" value="Terpenoid cyclases/Protein prenyltransferases"/>
    <property type="match status" value="1"/>
</dbReference>
<evidence type="ECO:0000256" key="1">
    <source>
        <dbReference type="ARBA" id="ARBA00010556"/>
    </source>
</evidence>
<evidence type="ECO:0000256" key="2">
    <source>
        <dbReference type="ARBA" id="ARBA00022729"/>
    </source>
</evidence>
<dbReference type="InterPro" id="IPR041246">
    <property type="entry name" value="Bact_MG10"/>
</dbReference>
<dbReference type="Proteomes" id="UP000712080">
    <property type="component" value="Unassembled WGS sequence"/>
</dbReference>
<dbReference type="CDD" id="cd02891">
    <property type="entry name" value="A2M_like"/>
    <property type="match status" value="1"/>
</dbReference>
<dbReference type="InterPro" id="IPR013783">
    <property type="entry name" value="Ig-like_fold"/>
</dbReference>
<evidence type="ECO:0008006" key="7">
    <source>
        <dbReference type="Google" id="ProtNLM"/>
    </source>
</evidence>
<dbReference type="Pfam" id="PF01835">
    <property type="entry name" value="MG2"/>
    <property type="match status" value="1"/>
</dbReference>
<dbReference type="GO" id="GO:0004866">
    <property type="term" value="F:endopeptidase inhibitor activity"/>
    <property type="evidence" value="ECO:0007669"/>
    <property type="project" value="InterPro"/>
</dbReference>
<sequence>MKTGKLLGVICALVMLHGCSKKSDADFNSNPELFKEFISGFTAGPVPAKSDFRVQLAFSKKEWKPDDELPSSLFDISPSVSGKVKVLSANTVAFIPDKKLDQDTPYQVKFNLSQIIEVPKDLREFRFTVRTIRQDIAVSVLDLQSYSSEYQYLNARLRSADQLDAETAKKLVSAQFEGQPLKIKYDKQHSSPTDFRFIVDSIKRGSADGKLELSWDGDEADIDRTGKLEFPIAAVDNFKVLRISAGDDTNQMIRINFSDRLDKDQDFSGLVSISNASNLRFMTEGNVLKVFFDNGSAAVATAVTEAAIDTAVVYAESVTTDSNDPESTKLVEVFQGIKNSDGKKMEKVYTQKITFEQIKPGVRFLKSGSILPSSANLKLNFEAANLNAVDVKIYKIYKNNIMQFLQDNELNGSRNMRQVSQPIAVKKIVLKQNSLLDYSKWNTYALDLSKLITPDAGAIYRVEFGMKRAYSLYKCEGSSPEFENEDESEEEFNEDDVNYSGYGYDGYYYDDDYDWYEEEDPCSNYFYHNKIATNVLASDIGIIAKRGLDKSYFIAVNDILTTDPIQGATVKLYNYQQQEIASGMTNPLGTISFKSNKYAYFAIVTKGKQSSYLKLDDEKSLSMSNFDVSGETLEKGLKGFIYGERGVWRPGDTMFLSFILNDNANKLPAAHPIKFRLTDPRGKVVYETVKPTNALNHYVFEVSTEASAQTGSWEAMVSVGGAHFYKNIKVETIKPNRLKIKNSFNGNFLSATRENFNTITATWLHGAIAKDLKVEVQMKLSSQATAFKGYDGYNFDDATRNFSTEEINLFSGKVNGNGQATYPILPNLSTQSPGMLKAAFITKVYETGGDVSTDVSAADYSPYVTYIGLKVAGTNRYGMLETEKPNKFSIVSVDENGKPKGNTAVDVKVYRLESRWWWDASSDNLSRYSSSTSITPYKQFQTTTNASGNAAVSLTVPQAEWGRFLIRVSDAKGGHATSETVFIDWPSWSGKTRNADGESANMLMFTTDKKKYATGEKAKIFFPSSAGGRALISVENGTKVLKTFWAKSQAGETQMEIPVTPEMAPNVYINITLLQPHANTKNDSPIRMYGVVPIEVVDKNTILEPTAVLPSELKPDRNFDIKVAEKNGKPMTYTIAIVDEGLLDLTRFKTPNAWDAFYVREALGVRSWDLYDDVIGAYGGKINQVFAIGGDAALGGGKAKKANRFKPVVKFIGPFELGAGQNRTHKIKMPNYVGSVRAMVVAANAKSGAYGSFEKAVPVKSPLMVLASLPRKITPSEKVVLPVTVFAMKNSVKNVSVEVKTSPNIKVVGPSKQSLSFSNPDEKMAYFSLGVAKATGIGKITVTATSGSEKSTYDVEIDVMNPNPVTQTFQDFILGPNASKTMDWQPFGENGTSKATLEVSSFPTIDLNRRLNYLIQYPHGCVEQTTSSVFPQLYLADVMDIEASRQKAMQGYITAAIQRLGGFQQPNGGLSYWPGGTYADDWGTTYAGHFMIEAERKGYVLPIGFKQKWINYQKKTSGAWRYVREFGTDQAQAYRLYTLALAGSPDLPSMNRLRETPGISNEGKMRLAAAYALVKQTDAAKSLLAKSALESYETHYFYYGSPERNRAMELETLMLLGQQKQAFQTAAKLAKELSSSRWMSTQTTAYGLYAMSKFALANGRDGIQVDLSQGGKVMSVSTKKSLASRNLSVTSGKNGISLKNKKGNSVYVRILNSGILPVGKELAEQRNISVSTIFKDSKGQTINVSKIAQGTEFTAEVYVTNSSKEFLSNMALTQILPSGFEIVNTRYTDYGATTENNVDYIDIRDDRANYYFWIKPGETRKFSMRLNASYPGIYYMPGVQCEAMYDTNYLARNKGQWVEVER</sequence>
<evidence type="ECO:0000259" key="4">
    <source>
        <dbReference type="SMART" id="SM01360"/>
    </source>
</evidence>
<dbReference type="InterPro" id="IPR041203">
    <property type="entry name" value="Bact_A2M_MG5"/>
</dbReference>
<dbReference type="SMART" id="SM01419">
    <property type="entry name" value="Thiol-ester_cl"/>
    <property type="match status" value="1"/>
</dbReference>
<dbReference type="Pfam" id="PF17972">
    <property type="entry name" value="bMG5"/>
    <property type="match status" value="1"/>
</dbReference>
<dbReference type="Pfam" id="PF07703">
    <property type="entry name" value="A2M_BRD"/>
    <property type="match status" value="1"/>
</dbReference>
<evidence type="ECO:0000313" key="5">
    <source>
        <dbReference type="EMBL" id="NMH27024.1"/>
    </source>
</evidence>
<dbReference type="Pfam" id="PF07678">
    <property type="entry name" value="TED_complement"/>
    <property type="match status" value="1"/>
</dbReference>
<dbReference type="SMART" id="SM01359">
    <property type="entry name" value="A2M_N_2"/>
    <property type="match status" value="1"/>
</dbReference>
<dbReference type="PANTHER" id="PTHR40094:SF1">
    <property type="entry name" value="UBIQUITIN DOMAIN-CONTAINING PROTEIN"/>
    <property type="match status" value="1"/>
</dbReference>
<dbReference type="Gene3D" id="2.60.40.10">
    <property type="entry name" value="Immunoglobulins"/>
    <property type="match status" value="1"/>
</dbReference>
<dbReference type="RefSeq" id="WP_169526032.1">
    <property type="nucleotide sequence ID" value="NZ_JAAMPU010000098.1"/>
</dbReference>
<proteinExistence type="inferred from homology"/>
<dbReference type="InterPro" id="IPR008930">
    <property type="entry name" value="Terpenoid_cyclase/PrenylTrfase"/>
</dbReference>
<dbReference type="Pfam" id="PF00207">
    <property type="entry name" value="A2M"/>
    <property type="match status" value="1"/>
</dbReference>
<dbReference type="Pfam" id="PF11974">
    <property type="entry name" value="bMG3"/>
    <property type="match status" value="1"/>
</dbReference>
<feature type="domain" description="Alpha-2-macroglobulin bait region" evidence="3">
    <location>
        <begin position="1003"/>
        <end position="1145"/>
    </location>
</feature>
<dbReference type="GO" id="GO:0005615">
    <property type="term" value="C:extracellular space"/>
    <property type="evidence" value="ECO:0007669"/>
    <property type="project" value="InterPro"/>
</dbReference>
<evidence type="ECO:0000259" key="3">
    <source>
        <dbReference type="SMART" id="SM01359"/>
    </source>
</evidence>
<dbReference type="Gene3D" id="1.50.10.20">
    <property type="match status" value="1"/>
</dbReference>
<dbReference type="InterPro" id="IPR021868">
    <property type="entry name" value="Alpha_2_Macroglob_MG3"/>
</dbReference>
<dbReference type="InterPro" id="IPR002890">
    <property type="entry name" value="MG2"/>
</dbReference>
<dbReference type="InterPro" id="IPR011626">
    <property type="entry name" value="Alpha-macroglobulin_TED"/>
</dbReference>
<dbReference type="InterPro" id="IPR011625">
    <property type="entry name" value="A2M_N_BRD"/>
</dbReference>
<dbReference type="Pfam" id="PF17973">
    <property type="entry name" value="bMG10"/>
    <property type="match status" value="1"/>
</dbReference>
<keyword evidence="2" id="KW-0732">Signal</keyword>
<comment type="caution">
    <text evidence="5">The sequence shown here is derived from an EMBL/GenBank/DDBJ whole genome shotgun (WGS) entry which is preliminary data.</text>
</comment>